<organism evidence="6 7">
    <name type="scientific">Tropilaelaps mercedesae</name>
    <dbReference type="NCBI Taxonomy" id="418985"/>
    <lineage>
        <taxon>Eukaryota</taxon>
        <taxon>Metazoa</taxon>
        <taxon>Ecdysozoa</taxon>
        <taxon>Arthropoda</taxon>
        <taxon>Chelicerata</taxon>
        <taxon>Arachnida</taxon>
        <taxon>Acari</taxon>
        <taxon>Parasitiformes</taxon>
        <taxon>Mesostigmata</taxon>
        <taxon>Gamasina</taxon>
        <taxon>Dermanyssoidea</taxon>
        <taxon>Laelapidae</taxon>
        <taxon>Tropilaelaps</taxon>
    </lineage>
</organism>
<dbReference type="AlphaFoldDB" id="A0A1V9Y046"/>
<name>A0A1V9Y046_9ACAR</name>
<dbReference type="EMBL" id="MNPL01001465">
    <property type="protein sequence ID" value="OQR79116.1"/>
    <property type="molecule type" value="Genomic_DNA"/>
</dbReference>
<evidence type="ECO:0000256" key="2">
    <source>
        <dbReference type="ARBA" id="ARBA00022771"/>
    </source>
</evidence>
<dbReference type="PROSITE" id="PS50808">
    <property type="entry name" value="ZF_BED"/>
    <property type="match status" value="1"/>
</dbReference>
<dbReference type="GO" id="GO:0003677">
    <property type="term" value="F:DNA binding"/>
    <property type="evidence" value="ECO:0007669"/>
    <property type="project" value="InterPro"/>
</dbReference>
<dbReference type="InParanoid" id="A0A1V9Y046"/>
<sequence length="95" mass="10701">MSDGEMWNAMTSQDLLAVSPIEEWVGGRAFVDASAAFRAPVWKVFLVTMDRNQAMCRVCRKVSRCFGGGTSQLRRHVLRWHPEMAVKAGIHPEPK</sequence>
<dbReference type="GO" id="GO:0008270">
    <property type="term" value="F:zinc ion binding"/>
    <property type="evidence" value="ECO:0007669"/>
    <property type="project" value="UniProtKB-KW"/>
</dbReference>
<protein>
    <recommendedName>
        <fullName evidence="5">BED-type domain-containing protein</fullName>
    </recommendedName>
</protein>
<dbReference type="InterPro" id="IPR003656">
    <property type="entry name" value="Znf_BED"/>
</dbReference>
<dbReference type="SUPFAM" id="SSF57667">
    <property type="entry name" value="beta-beta-alpha zinc fingers"/>
    <property type="match status" value="1"/>
</dbReference>
<keyword evidence="3" id="KW-0862">Zinc</keyword>
<keyword evidence="2 4" id="KW-0863">Zinc-finger</keyword>
<keyword evidence="7" id="KW-1185">Reference proteome</keyword>
<proteinExistence type="predicted"/>
<keyword evidence="1" id="KW-0479">Metal-binding</keyword>
<evidence type="ECO:0000256" key="3">
    <source>
        <dbReference type="ARBA" id="ARBA00022833"/>
    </source>
</evidence>
<comment type="caution">
    <text evidence="6">The sequence shown here is derived from an EMBL/GenBank/DDBJ whole genome shotgun (WGS) entry which is preliminary data.</text>
</comment>
<accession>A0A1V9Y046</accession>
<evidence type="ECO:0000256" key="1">
    <source>
        <dbReference type="ARBA" id="ARBA00022723"/>
    </source>
</evidence>
<dbReference type="Pfam" id="PF02892">
    <property type="entry name" value="zf-BED"/>
    <property type="match status" value="1"/>
</dbReference>
<gene>
    <name evidence="6" type="ORF">BIW11_05959</name>
</gene>
<evidence type="ECO:0000259" key="5">
    <source>
        <dbReference type="PROSITE" id="PS50808"/>
    </source>
</evidence>
<evidence type="ECO:0000256" key="4">
    <source>
        <dbReference type="PROSITE-ProRule" id="PRU00027"/>
    </source>
</evidence>
<dbReference type="InterPro" id="IPR036236">
    <property type="entry name" value="Znf_C2H2_sf"/>
</dbReference>
<reference evidence="6 7" key="1">
    <citation type="journal article" date="2017" name="Gigascience">
        <title>Draft genome of the honey bee ectoparasitic mite, Tropilaelaps mercedesae, is shaped by the parasitic life history.</title>
        <authorList>
            <person name="Dong X."/>
            <person name="Armstrong S.D."/>
            <person name="Xia D."/>
            <person name="Makepeace B.L."/>
            <person name="Darby A.C."/>
            <person name="Kadowaki T."/>
        </authorList>
    </citation>
    <scope>NUCLEOTIDE SEQUENCE [LARGE SCALE GENOMIC DNA]</scope>
    <source>
        <strain evidence="6">Wuxi-XJTLU</strain>
    </source>
</reference>
<feature type="domain" description="BED-type" evidence="5">
    <location>
        <begin position="36"/>
        <end position="88"/>
    </location>
</feature>
<evidence type="ECO:0000313" key="6">
    <source>
        <dbReference type="EMBL" id="OQR79116.1"/>
    </source>
</evidence>
<dbReference type="Proteomes" id="UP000192247">
    <property type="component" value="Unassembled WGS sequence"/>
</dbReference>
<dbReference type="OrthoDB" id="1607513at2759"/>
<evidence type="ECO:0000313" key="7">
    <source>
        <dbReference type="Proteomes" id="UP000192247"/>
    </source>
</evidence>